<dbReference type="GO" id="GO:0006526">
    <property type="term" value="P:L-arginine biosynthetic process"/>
    <property type="evidence" value="ECO:0007669"/>
    <property type="project" value="TreeGrafter"/>
</dbReference>
<dbReference type="InterPro" id="IPR010964">
    <property type="entry name" value="M20A_pepV-rel"/>
</dbReference>
<dbReference type="GO" id="GO:0008270">
    <property type="term" value="F:zinc ion binding"/>
    <property type="evidence" value="ECO:0007669"/>
    <property type="project" value="InterPro"/>
</dbReference>
<dbReference type="Gene3D" id="3.30.70.360">
    <property type="match status" value="2"/>
</dbReference>
<dbReference type="PANTHER" id="PTHR43808:SF31">
    <property type="entry name" value="N-ACETYL-L-CITRULLINE DEACETYLASE"/>
    <property type="match status" value="1"/>
</dbReference>
<name>A0A6L6LY31_9FIRM</name>
<evidence type="ECO:0000256" key="6">
    <source>
        <dbReference type="ARBA" id="ARBA00022833"/>
    </source>
</evidence>
<evidence type="ECO:0000256" key="3">
    <source>
        <dbReference type="ARBA" id="ARBA00022670"/>
    </source>
</evidence>
<evidence type="ECO:0000256" key="7">
    <source>
        <dbReference type="ARBA" id="ARBA00022997"/>
    </source>
</evidence>
<dbReference type="RefSeq" id="WP_155202452.1">
    <property type="nucleotide sequence ID" value="NZ_WMZN01000061.1"/>
</dbReference>
<dbReference type="InterPro" id="IPR002933">
    <property type="entry name" value="Peptidase_M20"/>
</dbReference>
<comment type="similarity">
    <text evidence="2">Belongs to the peptidase M20A family.</text>
</comment>
<dbReference type="PANTHER" id="PTHR43808">
    <property type="entry name" value="ACETYLORNITHINE DEACETYLASE"/>
    <property type="match status" value="1"/>
</dbReference>
<evidence type="ECO:0000313" key="10">
    <source>
        <dbReference type="Proteomes" id="UP000472755"/>
    </source>
</evidence>
<dbReference type="PROSITE" id="PS00759">
    <property type="entry name" value="ARGE_DAPE_CPG2_2"/>
    <property type="match status" value="1"/>
</dbReference>
<proteinExistence type="inferred from homology"/>
<protein>
    <submittedName>
        <fullName evidence="9">Sapep family Mn(2+)-dependent dipeptidase</fullName>
        <ecNumber evidence="9">3.4.13.-</ecNumber>
    </submittedName>
</protein>
<keyword evidence="4" id="KW-0479">Metal-binding</keyword>
<dbReference type="SUPFAM" id="SSF55031">
    <property type="entry name" value="Bacterial exopeptidase dimerisation domain"/>
    <property type="match status" value="1"/>
</dbReference>
<keyword evidence="5 9" id="KW-0378">Hydrolase</keyword>
<dbReference type="NCBIfam" id="TIGR01887">
    <property type="entry name" value="dipeptidaselike"/>
    <property type="match status" value="1"/>
</dbReference>
<dbReference type="GO" id="GO:0008777">
    <property type="term" value="F:acetylornithine deacetylase activity"/>
    <property type="evidence" value="ECO:0007669"/>
    <property type="project" value="TreeGrafter"/>
</dbReference>
<gene>
    <name evidence="9" type="ORF">GMD59_18125</name>
</gene>
<evidence type="ECO:0000313" key="9">
    <source>
        <dbReference type="EMBL" id="MTS29179.1"/>
    </source>
</evidence>
<evidence type="ECO:0000256" key="2">
    <source>
        <dbReference type="ARBA" id="ARBA00006247"/>
    </source>
</evidence>
<dbReference type="GO" id="GO:0008237">
    <property type="term" value="F:metallopeptidase activity"/>
    <property type="evidence" value="ECO:0007669"/>
    <property type="project" value="UniProtKB-KW"/>
</dbReference>
<comment type="cofactor">
    <cofactor evidence="1">
        <name>Zn(2+)</name>
        <dbReference type="ChEBI" id="CHEBI:29105"/>
    </cofactor>
</comment>
<dbReference type="InterPro" id="IPR050072">
    <property type="entry name" value="Peptidase_M20A"/>
</dbReference>
<sequence length="466" mass="50489">MDENEKRLLRQIDAFVKRSHEDILRDMKTLVDIKSVQGEPAPGAPFGTGPKRALEAALEIASGMGLFTRNCEGYAGYADLPGKSEKQIALITHLDVVPEGSGWTGDPFCMTLRDGFAVGRGTADDKGPAVITLYAAKFFKEQGVKLPYTLRVLFGTNEETGMQDVDYYLAHYPQPAFCFSPDARFPVGYAEKGGYSGWLVSAPLNGCLKEFFGGEAKNVVPDRAYALVRTEKTRLPDTENITVRAENGCVRIEARGKGGHVAGPQGSVNAIGLVVGYLLDNGLFTPQEERALRMLRTLHADTDGSALGVAARDDVFGPLTCVGGMVRLEQGRLRQSVDIRYPAAMDGERLRAALCALAENAGGSFEPGAMRAPFCIDPNSPEIRTLTNTYNELANRSDAPFAMGGGTYARRFANAISYGPGETDQPRPVWAGAPHGADEAMEMAQLYKALRIYIVAIARLMELDFN</sequence>
<comment type="caution">
    <text evidence="9">The sequence shown here is derived from an EMBL/GenBank/DDBJ whole genome shotgun (WGS) entry which is preliminary data.</text>
</comment>
<keyword evidence="6" id="KW-0862">Zinc</keyword>
<dbReference type="SUPFAM" id="SSF53187">
    <property type="entry name" value="Zn-dependent exopeptidases"/>
    <property type="match status" value="1"/>
</dbReference>
<dbReference type="InterPro" id="IPR001261">
    <property type="entry name" value="ArgE/DapE_CS"/>
</dbReference>
<evidence type="ECO:0000256" key="1">
    <source>
        <dbReference type="ARBA" id="ARBA00001947"/>
    </source>
</evidence>
<dbReference type="EMBL" id="WMZU01000055">
    <property type="protein sequence ID" value="MTS29179.1"/>
    <property type="molecule type" value="Genomic_DNA"/>
</dbReference>
<dbReference type="AlphaFoldDB" id="A0A6L6LY31"/>
<dbReference type="Pfam" id="PF01546">
    <property type="entry name" value="Peptidase_M20"/>
    <property type="match status" value="1"/>
</dbReference>
<accession>A0A6L6LY31</accession>
<dbReference type="GO" id="GO:0016805">
    <property type="term" value="F:dipeptidase activity"/>
    <property type="evidence" value="ECO:0007669"/>
    <property type="project" value="UniProtKB-KW"/>
</dbReference>
<organism evidence="9 10">
    <name type="scientific">Ruthenibacterium lactatiformans</name>
    <dbReference type="NCBI Taxonomy" id="1550024"/>
    <lineage>
        <taxon>Bacteria</taxon>
        <taxon>Bacillati</taxon>
        <taxon>Bacillota</taxon>
        <taxon>Clostridia</taxon>
        <taxon>Eubacteriales</taxon>
        <taxon>Oscillospiraceae</taxon>
        <taxon>Ruthenibacterium</taxon>
    </lineage>
</organism>
<keyword evidence="8" id="KW-0482">Metalloprotease</keyword>
<evidence type="ECO:0000256" key="8">
    <source>
        <dbReference type="ARBA" id="ARBA00023049"/>
    </source>
</evidence>
<evidence type="ECO:0000256" key="5">
    <source>
        <dbReference type="ARBA" id="ARBA00022801"/>
    </source>
</evidence>
<keyword evidence="3" id="KW-0645">Protease</keyword>
<dbReference type="Proteomes" id="UP000472755">
    <property type="component" value="Unassembled WGS sequence"/>
</dbReference>
<dbReference type="EC" id="3.4.13.-" evidence="9"/>
<dbReference type="InterPro" id="IPR036264">
    <property type="entry name" value="Bact_exopeptidase_dim_dom"/>
</dbReference>
<dbReference type="Gene3D" id="3.40.630.10">
    <property type="entry name" value="Zn peptidases"/>
    <property type="match status" value="1"/>
</dbReference>
<dbReference type="GO" id="GO:0006508">
    <property type="term" value="P:proteolysis"/>
    <property type="evidence" value="ECO:0007669"/>
    <property type="project" value="UniProtKB-KW"/>
</dbReference>
<keyword evidence="7 9" id="KW-0224">Dipeptidase</keyword>
<reference evidence="9 10" key="1">
    <citation type="journal article" date="2019" name="Nat. Med.">
        <title>A library of human gut bacterial isolates paired with longitudinal multiomics data enables mechanistic microbiome research.</title>
        <authorList>
            <person name="Poyet M."/>
            <person name="Groussin M."/>
            <person name="Gibbons S.M."/>
            <person name="Avila-Pacheco J."/>
            <person name="Jiang X."/>
            <person name="Kearney S.M."/>
            <person name="Perrotta A.R."/>
            <person name="Berdy B."/>
            <person name="Zhao S."/>
            <person name="Lieberman T.D."/>
            <person name="Swanson P.K."/>
            <person name="Smith M."/>
            <person name="Roesemann S."/>
            <person name="Alexander J.E."/>
            <person name="Rich S.A."/>
            <person name="Livny J."/>
            <person name="Vlamakis H."/>
            <person name="Clish C."/>
            <person name="Bullock K."/>
            <person name="Deik A."/>
            <person name="Scott J."/>
            <person name="Pierce K.A."/>
            <person name="Xavier R.J."/>
            <person name="Alm E.J."/>
        </authorList>
    </citation>
    <scope>NUCLEOTIDE SEQUENCE [LARGE SCALE GENOMIC DNA]</scope>
    <source>
        <strain evidence="9 10">BIOML-A4</strain>
    </source>
</reference>
<evidence type="ECO:0000256" key="4">
    <source>
        <dbReference type="ARBA" id="ARBA00022723"/>
    </source>
</evidence>